<dbReference type="GO" id="GO:0005886">
    <property type="term" value="C:plasma membrane"/>
    <property type="evidence" value="ECO:0007669"/>
    <property type="project" value="UniProtKB-SubCell"/>
</dbReference>
<evidence type="ECO:0000313" key="7">
    <source>
        <dbReference type="EMBL" id="QBF83755.1"/>
    </source>
</evidence>
<dbReference type="Gene3D" id="2.40.420.20">
    <property type="match status" value="1"/>
</dbReference>
<dbReference type="Pfam" id="PF25967">
    <property type="entry name" value="RND-MFP_C"/>
    <property type="match status" value="1"/>
</dbReference>
<dbReference type="NCBIfam" id="TIGR01730">
    <property type="entry name" value="RND_mfp"/>
    <property type="match status" value="1"/>
</dbReference>
<accession>A0A411PJP8</accession>
<evidence type="ECO:0000259" key="3">
    <source>
        <dbReference type="Pfam" id="PF25876"/>
    </source>
</evidence>
<organism evidence="7 8">
    <name type="scientific">Shewanella maritima</name>
    <dbReference type="NCBI Taxonomy" id="2520507"/>
    <lineage>
        <taxon>Bacteria</taxon>
        <taxon>Pseudomonadati</taxon>
        <taxon>Pseudomonadota</taxon>
        <taxon>Gammaproteobacteria</taxon>
        <taxon>Alteromonadales</taxon>
        <taxon>Shewanellaceae</taxon>
        <taxon>Shewanella</taxon>
    </lineage>
</organism>
<sequence length="406" mass="43944">MKSSTTLTKIYRNAHGLTAQNSAATRKLNSTKKLTAALSLIALSCMATGCSDEDMQQAEAALAKVSVQQVSPQAMQLEEEFMGKTQAVHSLEIKPKVSGYIINKAFEDGAEVKAGTLLFEIDPTPFEVEANRLQAVLAQKQALLTMKAKLVNKASALVEQKALSQIELEQLGAEFNMVKAEAKAAEAALDNALLQLSYTKIYAPFDGLVSDSQHTIGSLVGPQSAPLTRLISFDKMHVNIHLDEKDYLNTLQAMAQSGEEITNPAMTLKLANGTHYSHKGEVEFIDNEVDSNNGTIRFRITFPNPDRLLFPGQFVSVTSQQTTPTQAIVVPQNAVQEDQGGRYVLTVNETNTVQAKYLTLGQRVGNDWLVTQGLTSGEQVIVSGLQGVRAGAQVEVEPVIKLANKG</sequence>
<name>A0A411PJP8_9GAMM</name>
<proteinExistence type="inferred from homology"/>
<dbReference type="GO" id="GO:0046677">
    <property type="term" value="P:response to antibiotic"/>
    <property type="evidence" value="ECO:0007669"/>
    <property type="project" value="TreeGrafter"/>
</dbReference>
<evidence type="ECO:0000256" key="1">
    <source>
        <dbReference type="ARBA" id="ARBA00004519"/>
    </source>
</evidence>
<keyword evidence="8" id="KW-1185">Reference proteome</keyword>
<feature type="domain" description="Multidrug resistance protein MdtA-like alpha-helical hairpin" evidence="3">
    <location>
        <begin position="131"/>
        <end position="199"/>
    </location>
</feature>
<dbReference type="GO" id="GO:0022857">
    <property type="term" value="F:transmembrane transporter activity"/>
    <property type="evidence" value="ECO:0007669"/>
    <property type="project" value="InterPro"/>
</dbReference>
<comment type="similarity">
    <text evidence="2">Belongs to the membrane fusion protein (MFP) (TC 8.A.1) family.</text>
</comment>
<dbReference type="InterPro" id="IPR058624">
    <property type="entry name" value="MdtA-like_HH"/>
</dbReference>
<dbReference type="Proteomes" id="UP000291106">
    <property type="component" value="Chromosome"/>
</dbReference>
<dbReference type="Pfam" id="PF25944">
    <property type="entry name" value="Beta-barrel_RND"/>
    <property type="match status" value="1"/>
</dbReference>
<dbReference type="AlphaFoldDB" id="A0A411PJP8"/>
<dbReference type="Pfam" id="PF25917">
    <property type="entry name" value="BSH_RND"/>
    <property type="match status" value="1"/>
</dbReference>
<dbReference type="SUPFAM" id="SSF111369">
    <property type="entry name" value="HlyD-like secretion proteins"/>
    <property type="match status" value="1"/>
</dbReference>
<dbReference type="EMBL" id="CP036200">
    <property type="protein sequence ID" value="QBF83755.1"/>
    <property type="molecule type" value="Genomic_DNA"/>
</dbReference>
<evidence type="ECO:0000259" key="4">
    <source>
        <dbReference type="Pfam" id="PF25917"/>
    </source>
</evidence>
<dbReference type="KEGG" id="smai:EXU30_14425"/>
<reference evidence="7 8" key="1">
    <citation type="submission" date="2019-02" db="EMBL/GenBank/DDBJ databases">
        <title>Shewanella sp. D4-2 isolated from Dokdo Island.</title>
        <authorList>
            <person name="Baek K."/>
        </authorList>
    </citation>
    <scope>NUCLEOTIDE SEQUENCE [LARGE SCALE GENOMIC DNA]</scope>
    <source>
        <strain evidence="7 8">D4-2</strain>
    </source>
</reference>
<gene>
    <name evidence="7" type="ORF">EXU30_14425</name>
</gene>
<dbReference type="Gene3D" id="2.40.30.170">
    <property type="match status" value="1"/>
</dbReference>
<feature type="domain" description="Multidrug resistance protein MdtA-like C-terminal permuted SH3" evidence="6">
    <location>
        <begin position="326"/>
        <end position="386"/>
    </location>
</feature>
<comment type="subcellular location">
    <subcellularLocation>
        <location evidence="1">Cell inner membrane</location>
        <topology evidence="1">Lipid-anchor</topology>
    </subcellularLocation>
</comment>
<dbReference type="InterPro" id="IPR058625">
    <property type="entry name" value="MdtA-like_BSH"/>
</dbReference>
<dbReference type="Gene3D" id="1.10.287.470">
    <property type="entry name" value="Helix hairpin bin"/>
    <property type="match status" value="1"/>
</dbReference>
<dbReference type="Pfam" id="PF25876">
    <property type="entry name" value="HH_MFP_RND"/>
    <property type="match status" value="1"/>
</dbReference>
<feature type="domain" description="Multidrug resistance protein MdtA-like beta-barrel" evidence="5">
    <location>
        <begin position="236"/>
        <end position="320"/>
    </location>
</feature>
<evidence type="ECO:0000259" key="6">
    <source>
        <dbReference type="Pfam" id="PF25967"/>
    </source>
</evidence>
<dbReference type="InterPro" id="IPR006143">
    <property type="entry name" value="RND_pump_MFP"/>
</dbReference>
<dbReference type="FunFam" id="2.40.420.20:FF:000001">
    <property type="entry name" value="Efflux RND transporter periplasmic adaptor subunit"/>
    <property type="match status" value="1"/>
</dbReference>
<protein>
    <submittedName>
        <fullName evidence="7">Efflux RND transporter periplasmic adaptor subunit</fullName>
    </submittedName>
</protein>
<dbReference type="InterPro" id="IPR058627">
    <property type="entry name" value="MdtA-like_C"/>
</dbReference>
<feature type="domain" description="Multidrug resistance protein MdtA-like barrel-sandwich hybrid" evidence="4">
    <location>
        <begin position="91"/>
        <end position="220"/>
    </location>
</feature>
<dbReference type="OrthoDB" id="9816569at2"/>
<evidence type="ECO:0000313" key="8">
    <source>
        <dbReference type="Proteomes" id="UP000291106"/>
    </source>
</evidence>
<evidence type="ECO:0000256" key="2">
    <source>
        <dbReference type="ARBA" id="ARBA00009477"/>
    </source>
</evidence>
<dbReference type="PANTHER" id="PTHR30158">
    <property type="entry name" value="ACRA/E-RELATED COMPONENT OF DRUG EFFLUX TRANSPORTER"/>
    <property type="match status" value="1"/>
</dbReference>
<dbReference type="InterPro" id="IPR058626">
    <property type="entry name" value="MdtA-like_b-barrel"/>
</dbReference>
<dbReference type="Gene3D" id="2.40.50.100">
    <property type="match status" value="1"/>
</dbReference>
<evidence type="ECO:0000259" key="5">
    <source>
        <dbReference type="Pfam" id="PF25944"/>
    </source>
</evidence>
<dbReference type="RefSeq" id="WP_130601185.1">
    <property type="nucleotide sequence ID" value="NZ_CP036200.1"/>
</dbReference>